<dbReference type="PANTHER" id="PTHR31923:SF1">
    <property type="entry name" value="BSD DOMAIN-CONTAINING PROTEIN"/>
    <property type="match status" value="1"/>
</dbReference>
<dbReference type="Gene3D" id="1.10.3970.10">
    <property type="entry name" value="BSD domain"/>
    <property type="match status" value="1"/>
</dbReference>
<dbReference type="AlphaFoldDB" id="A0AAE0BJV7"/>
<dbReference type="InterPro" id="IPR005607">
    <property type="entry name" value="BSD_dom"/>
</dbReference>
<evidence type="ECO:0000256" key="1">
    <source>
        <dbReference type="SAM" id="MobiDB-lite"/>
    </source>
</evidence>
<comment type="caution">
    <text evidence="3">The sequence shown here is derived from an EMBL/GenBank/DDBJ whole genome shotgun (WGS) entry which is preliminary data.</text>
</comment>
<dbReference type="SUPFAM" id="SSF140383">
    <property type="entry name" value="BSD domain-like"/>
    <property type="match status" value="1"/>
</dbReference>
<feature type="compositionally biased region" description="Acidic residues" evidence="1">
    <location>
        <begin position="186"/>
        <end position="223"/>
    </location>
</feature>
<dbReference type="Proteomes" id="UP001190700">
    <property type="component" value="Unassembled WGS sequence"/>
</dbReference>
<accession>A0AAE0BJV7</accession>
<dbReference type="InterPro" id="IPR035925">
    <property type="entry name" value="BSD_dom_sf"/>
</dbReference>
<feature type="region of interest" description="Disordered" evidence="1">
    <location>
        <begin position="126"/>
        <end position="273"/>
    </location>
</feature>
<organism evidence="3 4">
    <name type="scientific">Cymbomonas tetramitiformis</name>
    <dbReference type="NCBI Taxonomy" id="36881"/>
    <lineage>
        <taxon>Eukaryota</taxon>
        <taxon>Viridiplantae</taxon>
        <taxon>Chlorophyta</taxon>
        <taxon>Pyramimonadophyceae</taxon>
        <taxon>Pyramimonadales</taxon>
        <taxon>Pyramimonadaceae</taxon>
        <taxon>Cymbomonas</taxon>
    </lineage>
</organism>
<name>A0AAE0BJV7_9CHLO</name>
<feature type="compositionally biased region" description="Polar residues" evidence="1">
    <location>
        <begin position="126"/>
        <end position="144"/>
    </location>
</feature>
<protein>
    <recommendedName>
        <fullName evidence="2">BSD domain-containing protein</fullName>
    </recommendedName>
</protein>
<dbReference type="PROSITE" id="PS50858">
    <property type="entry name" value="BSD"/>
    <property type="match status" value="1"/>
</dbReference>
<proteinExistence type="predicted"/>
<evidence type="ECO:0000313" key="4">
    <source>
        <dbReference type="Proteomes" id="UP001190700"/>
    </source>
</evidence>
<evidence type="ECO:0000259" key="2">
    <source>
        <dbReference type="PROSITE" id="PS50858"/>
    </source>
</evidence>
<keyword evidence="4" id="KW-1185">Reference proteome</keyword>
<feature type="domain" description="BSD" evidence="2">
    <location>
        <begin position="85"/>
        <end position="116"/>
    </location>
</feature>
<feature type="compositionally biased region" description="Acidic residues" evidence="1">
    <location>
        <begin position="154"/>
        <end position="170"/>
    </location>
</feature>
<evidence type="ECO:0000313" key="3">
    <source>
        <dbReference type="EMBL" id="KAK3237329.1"/>
    </source>
</evidence>
<sequence length="273" mass="31195">MTFKLLSTVYSVAKQHISSTLYGSETSDDPQSMSQELEEFVNNLTPETFKGFPQRNTFKVASEMNAYELTEWQLRHCLIATERCPSLATLRRRLVPQYMDDLTFWQIYFTVISNFLNRLSKESTFAQSERVLQSPTKIQSSPSPKESFRNTRDTEEETVDSDGEDAEFDDYLNRVLAEANSHSGNETEEAEDAEEDEDIDEDEVDIEDSEGQDSEEEEEEEEDERKAEGGQKEEEAEENAENGVENEKGEEKESENIVGELMGKGKKAETDNI</sequence>
<gene>
    <name evidence="3" type="ORF">CYMTET_52586</name>
</gene>
<reference evidence="3 4" key="1">
    <citation type="journal article" date="2015" name="Genome Biol. Evol.">
        <title>Comparative Genomics of a Bacterivorous Green Alga Reveals Evolutionary Causalities and Consequences of Phago-Mixotrophic Mode of Nutrition.</title>
        <authorList>
            <person name="Burns J.A."/>
            <person name="Paasch A."/>
            <person name="Narechania A."/>
            <person name="Kim E."/>
        </authorList>
    </citation>
    <scope>NUCLEOTIDE SEQUENCE [LARGE SCALE GENOMIC DNA]</scope>
    <source>
        <strain evidence="3 4">PLY_AMNH</strain>
    </source>
</reference>
<dbReference type="EMBL" id="LGRX02034640">
    <property type="protein sequence ID" value="KAK3237329.1"/>
    <property type="molecule type" value="Genomic_DNA"/>
</dbReference>
<feature type="compositionally biased region" description="Basic and acidic residues" evidence="1">
    <location>
        <begin position="224"/>
        <end position="233"/>
    </location>
</feature>
<feature type="compositionally biased region" description="Basic and acidic residues" evidence="1">
    <location>
        <begin position="245"/>
        <end position="255"/>
    </location>
</feature>
<dbReference type="PANTHER" id="PTHR31923">
    <property type="entry name" value="BSD DOMAIN-CONTAINING PROTEIN"/>
    <property type="match status" value="1"/>
</dbReference>